<dbReference type="InterPro" id="IPR036397">
    <property type="entry name" value="RNaseH_sf"/>
</dbReference>
<feature type="region of interest" description="Disordered" evidence="3">
    <location>
        <begin position="774"/>
        <end position="806"/>
    </location>
</feature>
<evidence type="ECO:0000313" key="6">
    <source>
        <dbReference type="Proteomes" id="UP000224567"/>
    </source>
</evidence>
<dbReference type="AlphaFoldDB" id="A0A2G2WFF7"/>
<dbReference type="InterPro" id="IPR051181">
    <property type="entry name" value="CAF1_poly(A)_ribonucleases"/>
</dbReference>
<keyword evidence="6" id="KW-1185">Reference proteome</keyword>
<dbReference type="EMBL" id="MLFT02000007">
    <property type="protein sequence ID" value="PHT43977.1"/>
    <property type="molecule type" value="Genomic_DNA"/>
</dbReference>
<organism evidence="5 6">
    <name type="scientific">Capsicum baccatum</name>
    <name type="common">Peruvian pepper</name>
    <dbReference type="NCBI Taxonomy" id="33114"/>
    <lineage>
        <taxon>Eukaryota</taxon>
        <taxon>Viridiplantae</taxon>
        <taxon>Streptophyta</taxon>
        <taxon>Embryophyta</taxon>
        <taxon>Tracheophyta</taxon>
        <taxon>Spermatophyta</taxon>
        <taxon>Magnoliopsida</taxon>
        <taxon>eudicotyledons</taxon>
        <taxon>Gunneridae</taxon>
        <taxon>Pentapetalae</taxon>
        <taxon>asterids</taxon>
        <taxon>lamiids</taxon>
        <taxon>Solanales</taxon>
        <taxon>Solanaceae</taxon>
        <taxon>Solanoideae</taxon>
        <taxon>Capsiceae</taxon>
        <taxon>Capsicum</taxon>
    </lineage>
</organism>
<comment type="caution">
    <text evidence="5">The sequence shown here is derived from an EMBL/GenBank/DDBJ whole genome shotgun (WGS) entry which is preliminary data.</text>
</comment>
<reference evidence="5 6" key="1">
    <citation type="journal article" date="2017" name="Genome Biol.">
        <title>New reference genome sequences of hot pepper reveal the massive evolution of plant disease-resistance genes by retroduplication.</title>
        <authorList>
            <person name="Kim S."/>
            <person name="Park J."/>
            <person name="Yeom S.I."/>
            <person name="Kim Y.M."/>
            <person name="Seo E."/>
            <person name="Kim K.T."/>
            <person name="Kim M.S."/>
            <person name="Lee J.M."/>
            <person name="Cheong K."/>
            <person name="Shin H.S."/>
            <person name="Kim S.B."/>
            <person name="Han K."/>
            <person name="Lee J."/>
            <person name="Park M."/>
            <person name="Lee H.A."/>
            <person name="Lee H.Y."/>
            <person name="Lee Y."/>
            <person name="Oh S."/>
            <person name="Lee J.H."/>
            <person name="Choi E."/>
            <person name="Choi E."/>
            <person name="Lee S.E."/>
            <person name="Jeon J."/>
            <person name="Kim H."/>
            <person name="Choi G."/>
            <person name="Song H."/>
            <person name="Lee J."/>
            <person name="Lee S.C."/>
            <person name="Kwon J.K."/>
            <person name="Lee H.Y."/>
            <person name="Koo N."/>
            <person name="Hong Y."/>
            <person name="Kim R.W."/>
            <person name="Kang W.H."/>
            <person name="Huh J.H."/>
            <person name="Kang B.C."/>
            <person name="Yang T.J."/>
            <person name="Lee Y.H."/>
            <person name="Bennetzen J.L."/>
            <person name="Choi D."/>
        </authorList>
    </citation>
    <scope>NUCLEOTIDE SEQUENCE [LARGE SCALE GENOMIC DNA]</scope>
    <source>
        <strain evidence="6">cv. PBC81</strain>
    </source>
</reference>
<proteinExistence type="inferred from homology"/>
<feature type="compositionally biased region" description="Basic and acidic residues" evidence="3">
    <location>
        <begin position="780"/>
        <end position="795"/>
    </location>
</feature>
<gene>
    <name evidence="5" type="ORF">CQW23_18002</name>
</gene>
<dbReference type="Pfam" id="PF04857">
    <property type="entry name" value="CAF1"/>
    <property type="match status" value="1"/>
</dbReference>
<protein>
    <submittedName>
        <fullName evidence="5">Poly(A)-specific ribonuclease PARN</fullName>
    </submittedName>
</protein>
<accession>A0A2G2WFF7</accession>
<dbReference type="SUPFAM" id="SSF53098">
    <property type="entry name" value="Ribonuclease H-like"/>
    <property type="match status" value="1"/>
</dbReference>
<comment type="cofactor">
    <cofactor evidence="1">
        <name>a divalent metal cation</name>
        <dbReference type="ChEBI" id="CHEBI:60240"/>
    </cofactor>
</comment>
<dbReference type="PANTHER" id="PTHR15092:SF22">
    <property type="entry name" value="POLY(A)-SPECIFIC RIBONUCLEASE PNLDC1"/>
    <property type="match status" value="1"/>
</dbReference>
<dbReference type="InterPro" id="IPR006941">
    <property type="entry name" value="RNase_CAF1"/>
</dbReference>
<evidence type="ECO:0000256" key="1">
    <source>
        <dbReference type="ARBA" id="ARBA00001968"/>
    </source>
</evidence>
<evidence type="ECO:0000313" key="5">
    <source>
        <dbReference type="EMBL" id="PHT43977.1"/>
    </source>
</evidence>
<dbReference type="GO" id="GO:0003723">
    <property type="term" value="F:RNA binding"/>
    <property type="evidence" value="ECO:0007669"/>
    <property type="project" value="TreeGrafter"/>
</dbReference>
<dbReference type="Proteomes" id="UP000224567">
    <property type="component" value="Unassembled WGS sequence"/>
</dbReference>
<dbReference type="GO" id="GO:0000175">
    <property type="term" value="F:3'-5'-RNA exonuclease activity"/>
    <property type="evidence" value="ECO:0007669"/>
    <property type="project" value="TreeGrafter"/>
</dbReference>
<dbReference type="InterPro" id="IPR012337">
    <property type="entry name" value="RNaseH-like_sf"/>
</dbReference>
<dbReference type="Gene3D" id="3.30.420.10">
    <property type="entry name" value="Ribonuclease H-like superfamily/Ribonuclease H"/>
    <property type="match status" value="2"/>
</dbReference>
<evidence type="ECO:0000256" key="2">
    <source>
        <dbReference type="ARBA" id="ARBA00008372"/>
    </source>
</evidence>
<dbReference type="Pfam" id="PF24626">
    <property type="entry name" value="SH3_Tf2-1"/>
    <property type="match status" value="1"/>
</dbReference>
<name>A0A2G2WFF7_CAPBA</name>
<reference evidence="6" key="2">
    <citation type="journal article" date="2017" name="J. Anim. Genet.">
        <title>Multiple reference genome sequences of hot pepper reveal the massive evolution of plant disease resistance genes by retroduplication.</title>
        <authorList>
            <person name="Kim S."/>
            <person name="Park J."/>
            <person name="Yeom S.-I."/>
            <person name="Kim Y.-M."/>
            <person name="Seo E."/>
            <person name="Kim K.-T."/>
            <person name="Kim M.-S."/>
            <person name="Lee J.M."/>
            <person name="Cheong K."/>
            <person name="Shin H.-S."/>
            <person name="Kim S.-B."/>
            <person name="Han K."/>
            <person name="Lee J."/>
            <person name="Park M."/>
            <person name="Lee H.-A."/>
            <person name="Lee H.-Y."/>
            <person name="Lee Y."/>
            <person name="Oh S."/>
            <person name="Lee J.H."/>
            <person name="Choi E."/>
            <person name="Choi E."/>
            <person name="Lee S.E."/>
            <person name="Jeon J."/>
            <person name="Kim H."/>
            <person name="Choi G."/>
            <person name="Song H."/>
            <person name="Lee J."/>
            <person name="Lee S.-C."/>
            <person name="Kwon J.-K."/>
            <person name="Lee H.-Y."/>
            <person name="Koo N."/>
            <person name="Hong Y."/>
            <person name="Kim R.W."/>
            <person name="Kang W.-H."/>
            <person name="Huh J.H."/>
            <person name="Kang B.-C."/>
            <person name="Yang T.-J."/>
            <person name="Lee Y.-H."/>
            <person name="Bennetzen J.L."/>
            <person name="Choi D."/>
        </authorList>
    </citation>
    <scope>NUCLEOTIDE SEQUENCE [LARGE SCALE GENOMIC DNA]</scope>
    <source>
        <strain evidence="6">cv. PBC81</strain>
    </source>
</reference>
<sequence length="822" mass="92689">MPRGDGPFQVLERINDNAYKIDLPPEYQVHNTFNVCDLSLVDAVEDDQILNLRSNSSQDGEDDTGVQSCSIRSRPFTRNQARELQKLQVMFMQMAVCSNKTIVDTRVSNAMERLCKLKSTRQLSHAPTTVLTTRRRTLSSSSSSSSFDIKNVTKSNFESVLKDLRGLLRDADFVAVDLEMTGVTSAPWRESFEFDRYDIRYLKVKDSAEKFAVVQFGVCPFRWDSHKQSFIAHPHNFYIFPRQEIPGSNQCCEFLCQTTSLDFLAKYQFDFNLCIREGISYLSRSQEEEAPERISSIYMDESSDSVFGLREDADFPLVRMADVLFAERMKNTIREWRDSLLSKGSSSSEIKQTSTGSSQRFQMVFFKTRPGLALSGFTSRQLRVIKAVTKKHFKDLAYIRVAGEATSPRQLIVYTDSNDDRDLLMKEVKDGLRKEAEIKVRSAVGFRHVIDLLSSERKLIVGHNCFLDMAHIYSKFIGPLPSTAEDYVSSFQKFFPSIIDTKILLNANGVFRQRLDKNSTSLSKAFVSICPQIALGVKTSGMADRPCVEVEVQVDEKRSSNWNSGAKHEAGYDAFMTGCIFAQACNHLGIDFTLHVLAGDLAKESKLQNYINRLYLSWISGDVIDLSTGICTTDSSASSNLKSRYQEISFPSIVLLWGFPAKLKAREIRACIAQAFGPNSVSTVFHLDESAVFIQFSKPELVSKFLEIKETLSRNNDPISVLHPLSNILNGEYTHAATYDVYRQICSSSISKILFADQAEAVIIKHKTVSSRGKQGNQVFDKENEVSALDEKVDDPMSPPYGYSETDRSAESFYLDEILASK</sequence>
<dbReference type="OrthoDB" id="1432093at2759"/>
<comment type="similarity">
    <text evidence="2">Belongs to the CAF1 family.</text>
</comment>
<feature type="domain" description="Tf2-1-like SH3-like" evidence="4">
    <location>
        <begin position="2"/>
        <end position="39"/>
    </location>
</feature>
<evidence type="ECO:0000259" key="4">
    <source>
        <dbReference type="Pfam" id="PF24626"/>
    </source>
</evidence>
<dbReference type="PANTHER" id="PTHR15092">
    <property type="entry name" value="POLY A -SPECIFIC RIBONUCLEASE/TARGET OF EGR1, MEMBER 1"/>
    <property type="match status" value="1"/>
</dbReference>
<evidence type="ECO:0000256" key="3">
    <source>
        <dbReference type="SAM" id="MobiDB-lite"/>
    </source>
</evidence>
<dbReference type="STRING" id="33114.A0A2G2WFF7"/>
<dbReference type="InterPro" id="IPR056924">
    <property type="entry name" value="SH3_Tf2-1"/>
</dbReference>